<gene>
    <name evidence="1" type="ORF">PENTCL1PPCAC_28022</name>
</gene>
<name>A0AAV5UHR3_9BILA</name>
<feature type="non-terminal residue" evidence="1">
    <location>
        <position position="1"/>
    </location>
</feature>
<sequence>KIQPAGTTVNPATDSFICGTRACQKCGTSKILEPTIAACNTQANIFCESKPMVAEDAMGCPVLSCDGTNMLYILMDSTTSMAVANPMDITCDQG</sequence>
<dbReference type="AlphaFoldDB" id="A0AAV5UHR3"/>
<accession>A0AAV5UHR3</accession>
<dbReference type="EMBL" id="BTSX01000006">
    <property type="protein sequence ID" value="GMT05848.1"/>
    <property type="molecule type" value="Genomic_DNA"/>
</dbReference>
<protein>
    <submittedName>
        <fullName evidence="1">Uncharacterized protein</fullName>
    </submittedName>
</protein>
<organism evidence="1 2">
    <name type="scientific">Pristionchus entomophagus</name>
    <dbReference type="NCBI Taxonomy" id="358040"/>
    <lineage>
        <taxon>Eukaryota</taxon>
        <taxon>Metazoa</taxon>
        <taxon>Ecdysozoa</taxon>
        <taxon>Nematoda</taxon>
        <taxon>Chromadorea</taxon>
        <taxon>Rhabditida</taxon>
        <taxon>Rhabditina</taxon>
        <taxon>Diplogasteromorpha</taxon>
        <taxon>Diplogasteroidea</taxon>
        <taxon>Neodiplogasteridae</taxon>
        <taxon>Pristionchus</taxon>
    </lineage>
</organism>
<keyword evidence="2" id="KW-1185">Reference proteome</keyword>
<feature type="non-terminal residue" evidence="1">
    <location>
        <position position="94"/>
    </location>
</feature>
<comment type="caution">
    <text evidence="1">The sequence shown here is derived from an EMBL/GenBank/DDBJ whole genome shotgun (WGS) entry which is preliminary data.</text>
</comment>
<dbReference type="Proteomes" id="UP001432027">
    <property type="component" value="Unassembled WGS sequence"/>
</dbReference>
<reference evidence="1" key="1">
    <citation type="submission" date="2023-10" db="EMBL/GenBank/DDBJ databases">
        <title>Genome assembly of Pristionchus species.</title>
        <authorList>
            <person name="Yoshida K."/>
            <person name="Sommer R.J."/>
        </authorList>
    </citation>
    <scope>NUCLEOTIDE SEQUENCE</scope>
    <source>
        <strain evidence="1">RS0144</strain>
    </source>
</reference>
<proteinExistence type="predicted"/>
<evidence type="ECO:0000313" key="2">
    <source>
        <dbReference type="Proteomes" id="UP001432027"/>
    </source>
</evidence>
<evidence type="ECO:0000313" key="1">
    <source>
        <dbReference type="EMBL" id="GMT05848.1"/>
    </source>
</evidence>